<dbReference type="PANTHER" id="PTHR42912">
    <property type="entry name" value="METHYLTRANSFERASE"/>
    <property type="match status" value="1"/>
</dbReference>
<dbReference type="AlphaFoldDB" id="A0A7C3ISB6"/>
<protein>
    <submittedName>
        <fullName evidence="2">Class I SAM-dependent methyltransferase</fullName>
    </submittedName>
</protein>
<evidence type="ECO:0000259" key="1">
    <source>
        <dbReference type="Pfam" id="PF13649"/>
    </source>
</evidence>
<accession>A0A7C3ISB6</accession>
<dbReference type="SUPFAM" id="SSF53335">
    <property type="entry name" value="S-adenosyl-L-methionine-dependent methyltransferases"/>
    <property type="match status" value="1"/>
</dbReference>
<dbReference type="EMBL" id="DSTX01000002">
    <property type="protein sequence ID" value="HFK20052.1"/>
    <property type="molecule type" value="Genomic_DNA"/>
</dbReference>
<dbReference type="Pfam" id="PF13649">
    <property type="entry name" value="Methyltransf_25"/>
    <property type="match status" value="1"/>
</dbReference>
<dbReference type="InterPro" id="IPR050508">
    <property type="entry name" value="Methyltransf_Superfamily"/>
</dbReference>
<reference evidence="2" key="1">
    <citation type="journal article" date="2020" name="mSystems">
        <title>Genome- and Community-Level Interaction Insights into Carbon Utilization and Element Cycling Functions of Hydrothermarchaeota in Hydrothermal Sediment.</title>
        <authorList>
            <person name="Zhou Z."/>
            <person name="Liu Y."/>
            <person name="Xu W."/>
            <person name="Pan J."/>
            <person name="Luo Z.H."/>
            <person name="Li M."/>
        </authorList>
    </citation>
    <scope>NUCLEOTIDE SEQUENCE [LARGE SCALE GENOMIC DNA]</scope>
    <source>
        <strain evidence="2">SpSt-468</strain>
    </source>
</reference>
<dbReference type="GO" id="GO:0032259">
    <property type="term" value="P:methylation"/>
    <property type="evidence" value="ECO:0007669"/>
    <property type="project" value="UniProtKB-KW"/>
</dbReference>
<dbReference type="InterPro" id="IPR041698">
    <property type="entry name" value="Methyltransf_25"/>
</dbReference>
<name>A0A7C3ISB6_9CREN</name>
<gene>
    <name evidence="2" type="ORF">ENS19_02105</name>
</gene>
<dbReference type="Gene3D" id="3.40.50.150">
    <property type="entry name" value="Vaccinia Virus protein VP39"/>
    <property type="match status" value="1"/>
</dbReference>
<sequence>MLPAGQFLEKGVSIISASNYDEWAKVYDLIYGKYSEDLEFYKREAKKAGGPVLEVGCGTGRIYLGLLKEGIDAYGIDISEGMLNSLKKKATEENLVPKIYLADMRDFSLGMEFNLIIVPFRSFLYNLSTEDQLKSLSNFYRHLKPGGRLILNFFYPDLERMMSFGKESEDLLISDSGNYVLREKSYFVNEPDQIIQTDAVIFKGGELYWQGSFRLALIYKKEFELLLRIAGFSNWVVYGSFDYKPLTSFKQEMIWIVDKL</sequence>
<dbReference type="Gene3D" id="2.20.25.110">
    <property type="entry name" value="S-adenosyl-L-methionine-dependent methyltransferases"/>
    <property type="match status" value="1"/>
</dbReference>
<comment type="caution">
    <text evidence="2">The sequence shown here is derived from an EMBL/GenBank/DDBJ whole genome shotgun (WGS) entry which is preliminary data.</text>
</comment>
<organism evidence="2">
    <name type="scientific">Candidatus Methanomethylicus mesodigestus</name>
    <dbReference type="NCBI Taxonomy" id="1867258"/>
    <lineage>
        <taxon>Archaea</taxon>
        <taxon>Thermoproteota</taxon>
        <taxon>Methanosuratincolia</taxon>
        <taxon>Candidatus Methanomethylicales</taxon>
        <taxon>Candidatus Methanomethylicaceae</taxon>
        <taxon>Candidatus Methanomethylicus</taxon>
    </lineage>
</organism>
<dbReference type="CDD" id="cd02440">
    <property type="entry name" value="AdoMet_MTases"/>
    <property type="match status" value="1"/>
</dbReference>
<dbReference type="GO" id="GO:0008168">
    <property type="term" value="F:methyltransferase activity"/>
    <property type="evidence" value="ECO:0007669"/>
    <property type="project" value="UniProtKB-KW"/>
</dbReference>
<keyword evidence="2" id="KW-0808">Transferase</keyword>
<proteinExistence type="predicted"/>
<feature type="domain" description="Methyltransferase" evidence="1">
    <location>
        <begin position="52"/>
        <end position="147"/>
    </location>
</feature>
<keyword evidence="2" id="KW-0489">Methyltransferase</keyword>
<dbReference type="InterPro" id="IPR029063">
    <property type="entry name" value="SAM-dependent_MTases_sf"/>
</dbReference>
<evidence type="ECO:0000313" key="2">
    <source>
        <dbReference type="EMBL" id="HFK20052.1"/>
    </source>
</evidence>